<organism evidence="3 4">
    <name type="scientific">Paraglaciecola arctica BSs20135</name>
    <dbReference type="NCBI Taxonomy" id="493475"/>
    <lineage>
        <taxon>Bacteria</taxon>
        <taxon>Pseudomonadati</taxon>
        <taxon>Pseudomonadota</taxon>
        <taxon>Gammaproteobacteria</taxon>
        <taxon>Alteromonadales</taxon>
        <taxon>Alteromonadaceae</taxon>
        <taxon>Paraglaciecola</taxon>
    </lineage>
</organism>
<sequence>MKLVYRVQIIALISLLLMSCSAVKSVVENTDSLKNKKPIEVKVVVLTMFEIGEDQGDKAGEFQLWKQGQKLDVKYPLVHGHHDLFFNADTGVLGVVTGMGTARATAAVIALGLDPRFDLTHAYWLVAGIAGIDPANGSIGSAVWATWLVDGDLSHEIDAREIPSDWTTGYFPLFATQPYSEATVSNPDKNVNGEVYKINANLADWAFELTQDEKLNDYPPMKTFREQYINYPNAQKPPLVLKGDHLAASTYWHGKLLNQWANDWVSYWTQGKGNFVTSGMEDTGTYQALSYLHKAGKADKNRFMVLRTASNYSQPQDALSAADNIKIQKKGYVGMQSAVESAYIVGSKVVNTLTSNWSVYKTTMPYQVDASVDNVKQQAVTENSKNAATIDKLSTIKNNDKILTAEQLAEALDLEAHVEGGYFRQTFKADHRPTIATKNGDRVTMTSIYYLLSAKSPIGHFHMNQSDIMHYFHMGDPITYYMLKTDGSLQKTILGPDPTKGHQMQMMVKGGTWKASKIPTDGKYGYGLIGEAVAPGFEYSDMKLGDKSMLLKKFPKYKQLVTELSRE</sequence>
<keyword evidence="4" id="KW-1185">Reference proteome</keyword>
<evidence type="ECO:0000259" key="2">
    <source>
        <dbReference type="Pfam" id="PF06172"/>
    </source>
</evidence>
<dbReference type="GO" id="GO:0055085">
    <property type="term" value="P:transmembrane transport"/>
    <property type="evidence" value="ECO:0007669"/>
    <property type="project" value="InterPro"/>
</dbReference>
<dbReference type="STRING" id="493475.GARC_0612"/>
<dbReference type="CDD" id="cd06121">
    <property type="entry name" value="cupin_YML079wp"/>
    <property type="match status" value="1"/>
</dbReference>
<dbReference type="PANTHER" id="PTHR38643">
    <property type="entry name" value="PURINE NUCLEOSIDE PERMEASE C285.05-RELATED"/>
    <property type="match status" value="1"/>
</dbReference>
<dbReference type="eggNOG" id="COG3542">
    <property type="taxonomic scope" value="Bacteria"/>
</dbReference>
<gene>
    <name evidence="3" type="ORF">GARC_0612</name>
</gene>
<protein>
    <submittedName>
        <fullName evidence="3">Purine nucleoside permease</fullName>
    </submittedName>
</protein>
<dbReference type="InterPro" id="IPR014710">
    <property type="entry name" value="RmlC-like_jellyroll"/>
</dbReference>
<comment type="caution">
    <text evidence="3">The sequence shown here is derived from an EMBL/GenBank/DDBJ whole genome shotgun (WGS) entry which is preliminary data.</text>
</comment>
<dbReference type="Pfam" id="PF06172">
    <property type="entry name" value="Cupin_5"/>
    <property type="match status" value="1"/>
</dbReference>
<evidence type="ECO:0000313" key="4">
    <source>
        <dbReference type="Proteomes" id="UP000006327"/>
    </source>
</evidence>
<dbReference type="AlphaFoldDB" id="K6YLS5"/>
<dbReference type="Proteomes" id="UP000006327">
    <property type="component" value="Unassembled WGS sequence"/>
</dbReference>
<feature type="signal peptide" evidence="1">
    <location>
        <begin position="1"/>
        <end position="24"/>
    </location>
</feature>
<dbReference type="PANTHER" id="PTHR38643:SF1">
    <property type="entry name" value="PURINE NUCLEOSIDE PERMEASE C285.05-RELATED"/>
    <property type="match status" value="1"/>
</dbReference>
<dbReference type="OrthoDB" id="109937at2"/>
<accession>K6YLS5</accession>
<evidence type="ECO:0000313" key="3">
    <source>
        <dbReference type="EMBL" id="GAC17593.1"/>
    </source>
</evidence>
<feature type="chain" id="PRO_5003900169" evidence="1">
    <location>
        <begin position="25"/>
        <end position="567"/>
    </location>
</feature>
<dbReference type="RefSeq" id="WP_007616529.1">
    <property type="nucleotide sequence ID" value="NZ_BAEO01000008.1"/>
</dbReference>
<dbReference type="InterPro" id="IPR011051">
    <property type="entry name" value="RmlC_Cupin_sf"/>
</dbReference>
<dbReference type="eggNOG" id="COG5042">
    <property type="taxonomic scope" value="Bacteria"/>
</dbReference>
<dbReference type="InterPro" id="IPR009486">
    <property type="entry name" value="Pur_nuclsid_perm"/>
</dbReference>
<dbReference type="Pfam" id="PF06516">
    <property type="entry name" value="NUP"/>
    <property type="match status" value="1"/>
</dbReference>
<dbReference type="PROSITE" id="PS51257">
    <property type="entry name" value="PROKAR_LIPOPROTEIN"/>
    <property type="match status" value="1"/>
</dbReference>
<feature type="domain" description="DUF985" evidence="2">
    <location>
        <begin position="407"/>
        <end position="544"/>
    </location>
</feature>
<reference evidence="3 4" key="1">
    <citation type="journal article" date="2017" name="Antonie Van Leeuwenhoek">
        <title>Rhizobium rhizosphaerae sp. nov., a novel species isolated from rice rhizosphere.</title>
        <authorList>
            <person name="Zhao J.J."/>
            <person name="Zhang J."/>
            <person name="Zhang R.J."/>
            <person name="Zhang C.W."/>
            <person name="Yin H.Q."/>
            <person name="Zhang X.X."/>
        </authorList>
    </citation>
    <scope>NUCLEOTIDE SEQUENCE [LARGE SCALE GENOMIC DNA]</scope>
    <source>
        <strain evidence="3 4">BSs20135</strain>
    </source>
</reference>
<name>K6YLS5_9ALTE</name>
<dbReference type="Gene3D" id="2.60.120.10">
    <property type="entry name" value="Jelly Rolls"/>
    <property type="match status" value="1"/>
</dbReference>
<dbReference type="SUPFAM" id="SSF51182">
    <property type="entry name" value="RmlC-like cupins"/>
    <property type="match status" value="1"/>
</dbReference>
<dbReference type="InterPro" id="IPR009327">
    <property type="entry name" value="Cupin_DUF985"/>
</dbReference>
<evidence type="ECO:0000256" key="1">
    <source>
        <dbReference type="SAM" id="SignalP"/>
    </source>
</evidence>
<keyword evidence="1" id="KW-0732">Signal</keyword>
<proteinExistence type="predicted"/>
<dbReference type="EMBL" id="BAEO01000008">
    <property type="protein sequence ID" value="GAC17593.1"/>
    <property type="molecule type" value="Genomic_DNA"/>
</dbReference>